<dbReference type="InterPro" id="IPR036291">
    <property type="entry name" value="NAD(P)-bd_dom_sf"/>
</dbReference>
<dbReference type="AlphaFoldDB" id="A0A916YUM1"/>
<reference evidence="5" key="1">
    <citation type="journal article" date="2014" name="Int. J. Syst. Evol. Microbiol.">
        <title>Complete genome sequence of Corynebacterium casei LMG S-19264T (=DSM 44701T), isolated from a smear-ripened cheese.</title>
        <authorList>
            <consortium name="US DOE Joint Genome Institute (JGI-PGF)"/>
            <person name="Walter F."/>
            <person name="Albersmeier A."/>
            <person name="Kalinowski J."/>
            <person name="Ruckert C."/>
        </authorList>
    </citation>
    <scope>NUCLEOTIDE SEQUENCE</scope>
    <source>
        <strain evidence="5">CGMCC 1.15958</strain>
    </source>
</reference>
<keyword evidence="2" id="KW-0560">Oxidoreductase</keyword>
<dbReference type="EMBL" id="BMKK01000005">
    <property type="protein sequence ID" value="GGD62726.1"/>
    <property type="molecule type" value="Genomic_DNA"/>
</dbReference>
<comment type="pathway">
    <text evidence="1">Metabolic intermediate biosynthesis; chorismate biosynthesis; chorismate from D-erythrose 4-phosphate and phosphoenolpyruvate: step 4/7.</text>
</comment>
<dbReference type="Pfam" id="PF08501">
    <property type="entry name" value="Shikimate_dh_N"/>
    <property type="match status" value="1"/>
</dbReference>
<dbReference type="RefSeq" id="WP_188766779.1">
    <property type="nucleotide sequence ID" value="NZ_BMKK01000005.1"/>
</dbReference>
<dbReference type="GO" id="GO:0004764">
    <property type="term" value="F:shikimate 3-dehydrogenase (NADP+) activity"/>
    <property type="evidence" value="ECO:0007669"/>
    <property type="project" value="InterPro"/>
</dbReference>
<evidence type="ECO:0000259" key="4">
    <source>
        <dbReference type="Pfam" id="PF08501"/>
    </source>
</evidence>
<evidence type="ECO:0000313" key="5">
    <source>
        <dbReference type="EMBL" id="GGD62726.1"/>
    </source>
</evidence>
<comment type="caution">
    <text evidence="5">The sequence shown here is derived from an EMBL/GenBank/DDBJ whole genome shotgun (WGS) entry which is preliminary data.</text>
</comment>
<protein>
    <submittedName>
        <fullName evidence="5">Shikimate 5-dehydrogenase</fullName>
    </submittedName>
</protein>
<dbReference type="GO" id="GO:0009073">
    <property type="term" value="P:aromatic amino acid family biosynthetic process"/>
    <property type="evidence" value="ECO:0007669"/>
    <property type="project" value="UniProtKB-KW"/>
</dbReference>
<dbReference type="PANTHER" id="PTHR21089">
    <property type="entry name" value="SHIKIMATE DEHYDROGENASE"/>
    <property type="match status" value="1"/>
</dbReference>
<feature type="domain" description="Shikimate dehydrogenase substrate binding N-terminal" evidence="4">
    <location>
        <begin position="6"/>
        <end position="89"/>
    </location>
</feature>
<keyword evidence="6" id="KW-1185">Reference proteome</keyword>
<evidence type="ECO:0000256" key="1">
    <source>
        <dbReference type="ARBA" id="ARBA00004871"/>
    </source>
</evidence>
<proteinExistence type="predicted"/>
<keyword evidence="3" id="KW-0057">Aromatic amino acid biosynthesis</keyword>
<dbReference type="InterPro" id="IPR013708">
    <property type="entry name" value="Shikimate_DH-bd_N"/>
</dbReference>
<reference evidence="5" key="2">
    <citation type="submission" date="2020-09" db="EMBL/GenBank/DDBJ databases">
        <authorList>
            <person name="Sun Q."/>
            <person name="Zhou Y."/>
        </authorList>
    </citation>
    <scope>NUCLEOTIDE SEQUENCE</scope>
    <source>
        <strain evidence="5">CGMCC 1.15958</strain>
    </source>
</reference>
<keyword evidence="3" id="KW-0028">Amino-acid biosynthesis</keyword>
<dbReference type="Gene3D" id="3.40.50.720">
    <property type="entry name" value="NAD(P)-binding Rossmann-like Domain"/>
    <property type="match status" value="1"/>
</dbReference>
<accession>A0A916YUM1</accession>
<gene>
    <name evidence="5" type="ORF">GCM10011514_28530</name>
</gene>
<evidence type="ECO:0000256" key="3">
    <source>
        <dbReference type="ARBA" id="ARBA00023141"/>
    </source>
</evidence>
<dbReference type="PANTHER" id="PTHR21089:SF1">
    <property type="entry name" value="BIFUNCTIONAL 3-DEHYDROQUINATE DEHYDRATASE_SHIKIMATE DEHYDROGENASE, CHLOROPLASTIC"/>
    <property type="match status" value="1"/>
</dbReference>
<dbReference type="GO" id="GO:0005829">
    <property type="term" value="C:cytosol"/>
    <property type="evidence" value="ECO:0007669"/>
    <property type="project" value="TreeGrafter"/>
</dbReference>
<evidence type="ECO:0000313" key="6">
    <source>
        <dbReference type="Proteomes" id="UP000609064"/>
    </source>
</evidence>
<dbReference type="GO" id="GO:0019632">
    <property type="term" value="P:shikimate metabolic process"/>
    <property type="evidence" value="ECO:0007669"/>
    <property type="project" value="TreeGrafter"/>
</dbReference>
<dbReference type="Gene3D" id="3.40.50.10860">
    <property type="entry name" value="Leucine Dehydrogenase, chain A, domain 1"/>
    <property type="match status" value="1"/>
</dbReference>
<dbReference type="GO" id="GO:0050661">
    <property type="term" value="F:NADP binding"/>
    <property type="evidence" value="ECO:0007669"/>
    <property type="project" value="TreeGrafter"/>
</dbReference>
<dbReference type="GO" id="GO:0009423">
    <property type="term" value="P:chorismate biosynthetic process"/>
    <property type="evidence" value="ECO:0007669"/>
    <property type="project" value="TreeGrafter"/>
</dbReference>
<name>A0A916YUM1_9BACT</name>
<dbReference type="Proteomes" id="UP000609064">
    <property type="component" value="Unassembled WGS sequence"/>
</dbReference>
<evidence type="ECO:0000256" key="2">
    <source>
        <dbReference type="ARBA" id="ARBA00023002"/>
    </source>
</evidence>
<dbReference type="InterPro" id="IPR046346">
    <property type="entry name" value="Aminoacid_DH-like_N_sf"/>
</dbReference>
<dbReference type="CDD" id="cd01065">
    <property type="entry name" value="NAD_bind_Shikimate_DH"/>
    <property type="match status" value="1"/>
</dbReference>
<organism evidence="5 6">
    <name type="scientific">Emticicia aquatilis</name>
    <dbReference type="NCBI Taxonomy" id="1537369"/>
    <lineage>
        <taxon>Bacteria</taxon>
        <taxon>Pseudomonadati</taxon>
        <taxon>Bacteroidota</taxon>
        <taxon>Cytophagia</taxon>
        <taxon>Cytophagales</taxon>
        <taxon>Leadbetterellaceae</taxon>
        <taxon>Emticicia</taxon>
    </lineage>
</organism>
<dbReference type="SUPFAM" id="SSF53223">
    <property type="entry name" value="Aminoacid dehydrogenase-like, N-terminal domain"/>
    <property type="match status" value="1"/>
</dbReference>
<sequence length="247" mass="27615">MNVYALIGFPLGHSFSKKYFTEKFEQMGLSETHEYKLFELSDIQQFPQLLKDEPNLKGLNVTIPHKQAVMPFLDGFDASAEKVGAVNVIKFMEDGRLIGYNSDYYGFKTSLEDFLSEVNIPSIKALVLGNGGAGKAVVAALKDLGIAYKTVSRTKSEENISYDETPALIADYQLIINCSPVGTYPKSDQCPAIPYESLTENHFLYDLVYNPLETLFLQKGKEQGAKTHNGLPMLHLQAEKAWEVWNS</sequence>
<dbReference type="InterPro" id="IPR022893">
    <property type="entry name" value="Shikimate_DH_fam"/>
</dbReference>
<dbReference type="SUPFAM" id="SSF51735">
    <property type="entry name" value="NAD(P)-binding Rossmann-fold domains"/>
    <property type="match status" value="1"/>
</dbReference>